<dbReference type="AlphaFoldDB" id="A0A8J7WW27"/>
<comment type="caution">
    <text evidence="2">The sequence shown here is derived from an EMBL/GenBank/DDBJ whole genome shotgun (WGS) entry which is preliminary data.</text>
</comment>
<dbReference type="RefSeq" id="WP_211471005.1">
    <property type="nucleotide sequence ID" value="NZ_JAGSXH010000127.1"/>
</dbReference>
<protein>
    <submittedName>
        <fullName evidence="2">Uncharacterized protein</fullName>
    </submittedName>
</protein>
<gene>
    <name evidence="2" type="ORF">KGA66_24270</name>
</gene>
<evidence type="ECO:0000256" key="1">
    <source>
        <dbReference type="SAM" id="MobiDB-lite"/>
    </source>
</evidence>
<feature type="compositionally biased region" description="Polar residues" evidence="1">
    <location>
        <begin position="123"/>
        <end position="133"/>
    </location>
</feature>
<feature type="region of interest" description="Disordered" evidence="1">
    <location>
        <begin position="112"/>
        <end position="133"/>
    </location>
</feature>
<proteinExistence type="predicted"/>
<dbReference type="Proteomes" id="UP000677913">
    <property type="component" value="Unassembled WGS sequence"/>
</dbReference>
<reference evidence="2" key="1">
    <citation type="submission" date="2021-04" db="EMBL/GenBank/DDBJ databases">
        <title>Genome based classification of Actinospica acidithermotolerans sp. nov., an actinobacterium isolated from an Indonesian hot spring.</title>
        <authorList>
            <person name="Kusuma A.B."/>
            <person name="Putra K.E."/>
            <person name="Nafisah S."/>
            <person name="Loh J."/>
            <person name="Nouioui I."/>
            <person name="Goodfellow M."/>
        </authorList>
    </citation>
    <scope>NUCLEOTIDE SEQUENCE</scope>
    <source>
        <strain evidence="2">DSM 45618</strain>
    </source>
</reference>
<dbReference type="EMBL" id="JAGSXH010000127">
    <property type="protein sequence ID" value="MBS2966184.1"/>
    <property type="molecule type" value="Genomic_DNA"/>
</dbReference>
<keyword evidence="3" id="KW-1185">Reference proteome</keyword>
<evidence type="ECO:0000313" key="2">
    <source>
        <dbReference type="EMBL" id="MBS2966184.1"/>
    </source>
</evidence>
<name>A0A8J7WW27_9ACTN</name>
<accession>A0A8J7WW27</accession>
<sequence length="201" mass="21119">MSELEAVLADALPVMSAAVTAYGAGVLSRVEDAAADATVGLGRRLLHRVWHRSARPDALQGAVAELAQAPADPDALAGLRLQLRKVLAQDPQLLAEIAGMLPARGAAATASGERSVAVGGNNSGTTSNEPKQVSASYVRLRTQGRYVAICAYHSAHQMAPTHVVPVMPDVPQPVGESAGFDARHSRHSLRAISRRRAVRRS</sequence>
<organism evidence="2 3">
    <name type="scientific">Actinocrinis puniceicyclus</name>
    <dbReference type="NCBI Taxonomy" id="977794"/>
    <lineage>
        <taxon>Bacteria</taxon>
        <taxon>Bacillati</taxon>
        <taxon>Actinomycetota</taxon>
        <taxon>Actinomycetes</taxon>
        <taxon>Catenulisporales</taxon>
        <taxon>Actinospicaceae</taxon>
        <taxon>Actinocrinis</taxon>
    </lineage>
</organism>
<evidence type="ECO:0000313" key="3">
    <source>
        <dbReference type="Proteomes" id="UP000677913"/>
    </source>
</evidence>